<feature type="domain" description="WW" evidence="2">
    <location>
        <begin position="368"/>
        <end position="402"/>
    </location>
</feature>
<feature type="domain" description="WW" evidence="2">
    <location>
        <begin position="403"/>
        <end position="437"/>
    </location>
</feature>
<dbReference type="PROSITE" id="PS50020">
    <property type="entry name" value="WW_DOMAIN_2"/>
    <property type="match status" value="2"/>
</dbReference>
<dbReference type="Proteomes" id="UP001178507">
    <property type="component" value="Unassembled WGS sequence"/>
</dbReference>
<evidence type="ECO:0000313" key="3">
    <source>
        <dbReference type="EMBL" id="CAJ1402597.1"/>
    </source>
</evidence>
<comment type="caution">
    <text evidence="3">The sequence shown here is derived from an EMBL/GenBank/DDBJ whole genome shotgun (WGS) entry which is preliminary data.</text>
</comment>
<gene>
    <name evidence="3" type="ORF">EVOR1521_LOCUS25444</name>
</gene>
<protein>
    <recommendedName>
        <fullName evidence="2">WW domain-containing protein</fullName>
    </recommendedName>
</protein>
<dbReference type="SUPFAM" id="SSF51045">
    <property type="entry name" value="WW domain"/>
    <property type="match status" value="2"/>
</dbReference>
<name>A0AA36JBH2_9DINO</name>
<keyword evidence="4" id="KW-1185">Reference proteome</keyword>
<dbReference type="InterPro" id="IPR036020">
    <property type="entry name" value="WW_dom_sf"/>
</dbReference>
<dbReference type="InterPro" id="IPR001202">
    <property type="entry name" value="WW_dom"/>
</dbReference>
<feature type="region of interest" description="Disordered" evidence="1">
    <location>
        <begin position="270"/>
        <end position="350"/>
    </location>
</feature>
<feature type="compositionally biased region" description="Basic and acidic residues" evidence="1">
    <location>
        <begin position="327"/>
        <end position="345"/>
    </location>
</feature>
<dbReference type="Pfam" id="PF00397">
    <property type="entry name" value="WW"/>
    <property type="match status" value="2"/>
</dbReference>
<dbReference type="PROSITE" id="PS01159">
    <property type="entry name" value="WW_DOMAIN_1"/>
    <property type="match status" value="1"/>
</dbReference>
<feature type="compositionally biased region" description="Low complexity" evidence="1">
    <location>
        <begin position="21"/>
        <end position="38"/>
    </location>
</feature>
<sequence>MARVPRAFLAAPAPLVAPKVVPTAAPATTPAAKSRTPKVVPPPRRRGAGPPGAGGPGGPGAPNAVAKARKTQVPLALERGMVVSCEDGSSGTVDSVFAALDEVWLLPQGSTSTVKLRTGQVTFLGQWSDQVDIINSIDVPPDVEEILGVEQLEQLQELAGQVPVHLESFTGDGDAASKTGATTAQLVFGPASAKAVKQAVDTVVNHVDGLDFPEAKLLSMMQPQTQMQGGWPMMMMPVWPGANGPYAGPAGWAPDGWAMASYPQVPSVPTSFVPMTSPNEPSEPSPDPSGTTSPSELSKAPWHNQQLPPPPSQKNNSLSWRAKRHRAGLEVKQEPEEQAMKRVKEDPDESDKSLLFWAQRQDQFSELPKLPSGWIRVPSKSSGSIYYVNLPTGESTFTSPISDELPPGWEVVTSRSTGKQYYWHAEHQISQFERPTE</sequence>
<evidence type="ECO:0000259" key="2">
    <source>
        <dbReference type="PROSITE" id="PS50020"/>
    </source>
</evidence>
<dbReference type="EMBL" id="CAUJNA010003460">
    <property type="protein sequence ID" value="CAJ1402597.1"/>
    <property type="molecule type" value="Genomic_DNA"/>
</dbReference>
<dbReference type="AlphaFoldDB" id="A0AA36JBH2"/>
<feature type="compositionally biased region" description="Gly residues" evidence="1">
    <location>
        <begin position="49"/>
        <end position="60"/>
    </location>
</feature>
<evidence type="ECO:0000313" key="4">
    <source>
        <dbReference type="Proteomes" id="UP001178507"/>
    </source>
</evidence>
<proteinExistence type="predicted"/>
<dbReference type="CDD" id="cd00201">
    <property type="entry name" value="WW"/>
    <property type="match status" value="1"/>
</dbReference>
<dbReference type="Gene3D" id="2.20.70.10">
    <property type="match status" value="2"/>
</dbReference>
<evidence type="ECO:0000256" key="1">
    <source>
        <dbReference type="SAM" id="MobiDB-lite"/>
    </source>
</evidence>
<accession>A0AA36JBH2</accession>
<organism evidence="3 4">
    <name type="scientific">Effrenium voratum</name>
    <dbReference type="NCBI Taxonomy" id="2562239"/>
    <lineage>
        <taxon>Eukaryota</taxon>
        <taxon>Sar</taxon>
        <taxon>Alveolata</taxon>
        <taxon>Dinophyceae</taxon>
        <taxon>Suessiales</taxon>
        <taxon>Symbiodiniaceae</taxon>
        <taxon>Effrenium</taxon>
    </lineage>
</organism>
<dbReference type="SMART" id="SM00456">
    <property type="entry name" value="WW"/>
    <property type="match status" value="2"/>
</dbReference>
<feature type="region of interest" description="Disordered" evidence="1">
    <location>
        <begin position="21"/>
        <end position="70"/>
    </location>
</feature>
<reference evidence="3" key="1">
    <citation type="submission" date="2023-08" db="EMBL/GenBank/DDBJ databases">
        <authorList>
            <person name="Chen Y."/>
            <person name="Shah S."/>
            <person name="Dougan E. K."/>
            <person name="Thang M."/>
            <person name="Chan C."/>
        </authorList>
    </citation>
    <scope>NUCLEOTIDE SEQUENCE</scope>
</reference>